<dbReference type="InterPro" id="IPR002491">
    <property type="entry name" value="ABC_transptr_periplasmic_BD"/>
</dbReference>
<evidence type="ECO:0000256" key="4">
    <source>
        <dbReference type="ARBA" id="ARBA00022729"/>
    </source>
</evidence>
<organism evidence="8 9">
    <name type="scientific">Secundilactobacillus collinoides DSM 20515 = JCM 1123</name>
    <dbReference type="NCBI Taxonomy" id="1423733"/>
    <lineage>
        <taxon>Bacteria</taxon>
        <taxon>Bacillati</taxon>
        <taxon>Bacillota</taxon>
        <taxon>Bacilli</taxon>
        <taxon>Lactobacillales</taxon>
        <taxon>Lactobacillaceae</taxon>
        <taxon>Secundilactobacillus</taxon>
    </lineage>
</organism>
<comment type="similarity">
    <text evidence="2">Belongs to the bacterial solute-binding protein 8 family.</text>
</comment>
<proteinExistence type="inferred from homology"/>
<feature type="signal peptide" evidence="6">
    <location>
        <begin position="1"/>
        <end position="31"/>
    </location>
</feature>
<dbReference type="PATRIC" id="fig|1423733.4.peg.306"/>
<dbReference type="GO" id="GO:0030288">
    <property type="term" value="C:outer membrane-bounded periplasmic space"/>
    <property type="evidence" value="ECO:0007669"/>
    <property type="project" value="TreeGrafter"/>
</dbReference>
<dbReference type="PROSITE" id="PS50983">
    <property type="entry name" value="FE_B12_PBP"/>
    <property type="match status" value="1"/>
</dbReference>
<dbReference type="RefSeq" id="WP_054762753.1">
    <property type="nucleotide sequence ID" value="NZ_AYYR01000093.1"/>
</dbReference>
<feature type="compositionally biased region" description="Low complexity" evidence="5">
    <location>
        <begin position="27"/>
        <end position="47"/>
    </location>
</feature>
<feature type="chain" id="PRO_5039449634" evidence="6">
    <location>
        <begin position="32"/>
        <end position="316"/>
    </location>
</feature>
<accession>A0A0R2B3V1</accession>
<evidence type="ECO:0000313" key="8">
    <source>
        <dbReference type="EMBL" id="KRM74205.1"/>
    </source>
</evidence>
<feature type="region of interest" description="Disordered" evidence="5">
    <location>
        <begin position="27"/>
        <end position="48"/>
    </location>
</feature>
<dbReference type="AlphaFoldDB" id="A0A0R2B3V1"/>
<dbReference type="PROSITE" id="PS51257">
    <property type="entry name" value="PROKAR_LIPOPROTEIN"/>
    <property type="match status" value="1"/>
</dbReference>
<dbReference type="GO" id="GO:1901678">
    <property type="term" value="P:iron coordination entity transport"/>
    <property type="evidence" value="ECO:0007669"/>
    <property type="project" value="UniProtKB-ARBA"/>
</dbReference>
<dbReference type="STRING" id="33960.TY91_00880"/>
<feature type="domain" description="Fe/B12 periplasmic-binding" evidence="7">
    <location>
        <begin position="55"/>
        <end position="316"/>
    </location>
</feature>
<dbReference type="SUPFAM" id="SSF53807">
    <property type="entry name" value="Helical backbone' metal receptor"/>
    <property type="match status" value="1"/>
</dbReference>
<name>A0A0R2B3V1_SECCO</name>
<keyword evidence="3" id="KW-0813">Transport</keyword>
<keyword evidence="4 6" id="KW-0732">Signal</keyword>
<dbReference type="PANTHER" id="PTHR30532">
    <property type="entry name" value="IRON III DICITRATE-BINDING PERIPLASMIC PROTEIN"/>
    <property type="match status" value="1"/>
</dbReference>
<evidence type="ECO:0000256" key="5">
    <source>
        <dbReference type="SAM" id="MobiDB-lite"/>
    </source>
</evidence>
<reference evidence="8 9" key="1">
    <citation type="journal article" date="2015" name="Genome Announc.">
        <title>Expanding the biotechnology potential of lactobacilli through comparative genomics of 213 strains and associated genera.</title>
        <authorList>
            <person name="Sun Z."/>
            <person name="Harris H.M."/>
            <person name="McCann A."/>
            <person name="Guo C."/>
            <person name="Argimon S."/>
            <person name="Zhang W."/>
            <person name="Yang X."/>
            <person name="Jeffery I.B."/>
            <person name="Cooney J.C."/>
            <person name="Kagawa T.F."/>
            <person name="Liu W."/>
            <person name="Song Y."/>
            <person name="Salvetti E."/>
            <person name="Wrobel A."/>
            <person name="Rasinkangas P."/>
            <person name="Parkhill J."/>
            <person name="Rea M.C."/>
            <person name="O'Sullivan O."/>
            <person name="Ritari J."/>
            <person name="Douillard F.P."/>
            <person name="Paul Ross R."/>
            <person name="Yang R."/>
            <person name="Briner A.E."/>
            <person name="Felis G.E."/>
            <person name="de Vos W.M."/>
            <person name="Barrangou R."/>
            <person name="Klaenhammer T.R."/>
            <person name="Caufield P.W."/>
            <person name="Cui Y."/>
            <person name="Zhang H."/>
            <person name="O'Toole P.W."/>
        </authorList>
    </citation>
    <scope>NUCLEOTIDE SEQUENCE [LARGE SCALE GENOMIC DNA]</scope>
    <source>
        <strain evidence="8 9">DSM 20515</strain>
    </source>
</reference>
<evidence type="ECO:0000256" key="6">
    <source>
        <dbReference type="SAM" id="SignalP"/>
    </source>
</evidence>
<dbReference type="Gene3D" id="3.40.50.1980">
    <property type="entry name" value="Nitrogenase molybdenum iron protein domain"/>
    <property type="match status" value="2"/>
</dbReference>
<dbReference type="EMBL" id="AYYR01000093">
    <property type="protein sequence ID" value="KRM74205.1"/>
    <property type="molecule type" value="Genomic_DNA"/>
</dbReference>
<dbReference type="Proteomes" id="UP000051845">
    <property type="component" value="Unassembled WGS sequence"/>
</dbReference>
<gene>
    <name evidence="8" type="ORF">FC82_GL000282</name>
</gene>
<evidence type="ECO:0000256" key="2">
    <source>
        <dbReference type="ARBA" id="ARBA00008814"/>
    </source>
</evidence>
<comment type="caution">
    <text evidence="8">The sequence shown here is derived from an EMBL/GenBank/DDBJ whole genome shotgun (WGS) entry which is preliminary data.</text>
</comment>
<protein>
    <submittedName>
        <fullName evidence="8">Iron (Fe) ABC superfamily ATP binding cassette transporter, binding protein</fullName>
    </submittedName>
</protein>
<comment type="subcellular location">
    <subcellularLocation>
        <location evidence="1">Cell envelope</location>
    </subcellularLocation>
</comment>
<evidence type="ECO:0000313" key="9">
    <source>
        <dbReference type="Proteomes" id="UP000051845"/>
    </source>
</evidence>
<dbReference type="InterPro" id="IPR051313">
    <property type="entry name" value="Bact_iron-sidero_bind"/>
</dbReference>
<sequence>MKRFKRTLITMLGVALSAVLLVGCSSSKSSSSSSSSSTRLVKTSSGSVKVPKHPKRIVTNVYTGDVLSLGGKVVGATSTDLASPYISKSTSKGIKNLGLTLKPEAVLKLKPDLIVTSNKADVKALKKIAPVVYVAYGSTGNIKQTATKFGNILNRKTQAKNWIKKFNKQAATQKARLKKAGINPSKTSIGMFDLQNGKLFVDGATWGRGGEALTTGLNFQLPSAFKTLDKGAGYKQISLESVDKYSADWLFFSQTTSTSADKTTLKDLKTNPYWTKLAAVKAKHVIQLPFNKMYYFDPNAVYHQMKLIADAMIKAK</sequence>
<evidence type="ECO:0000259" key="7">
    <source>
        <dbReference type="PROSITE" id="PS50983"/>
    </source>
</evidence>
<dbReference type="Pfam" id="PF01497">
    <property type="entry name" value="Peripla_BP_2"/>
    <property type="match status" value="1"/>
</dbReference>
<dbReference type="PANTHER" id="PTHR30532:SF26">
    <property type="entry name" value="IRON(3+)-HYDROXAMATE-BINDING PROTEIN FHUD"/>
    <property type="match status" value="1"/>
</dbReference>
<evidence type="ECO:0000256" key="3">
    <source>
        <dbReference type="ARBA" id="ARBA00022448"/>
    </source>
</evidence>
<evidence type="ECO:0000256" key="1">
    <source>
        <dbReference type="ARBA" id="ARBA00004196"/>
    </source>
</evidence>